<dbReference type="PANTHER" id="PTHR39430">
    <property type="entry name" value="MEMBRANE-ASSOCIATED PROTEASE-RELATED"/>
    <property type="match status" value="1"/>
</dbReference>
<sequence length="301" mass="34728">MKYIDQLQHQVSKRQILYYVPFTFFYLMIMFVNWLVTKYSSISTKELLNSQVEILGKNMAFFQLIVPFSIFLLLLALWVLFVHKQSLVSLTTSRTKIDLKRFGFAFACQTILILASFIISYFLNPTNFVFNFNLPAFLGFFVIALIFIPIQTSFEEYFFRGYLMQGVGLATRNRGIALIVTSVIFGLLHLANPEVETLGGGIMVYYIGTGFFLGIMTLMDDGLELALGFHAANNLIGALLVTSSWTVFQTNSLFLNIAEQEQVSVWEFIWQVFIFYPILLVIFAKRYQWKDWKNRLLGRVA</sequence>
<feature type="domain" description="CAAX prenyl protease 2/Lysostaphin resistance protein A-like" evidence="2">
    <location>
        <begin position="138"/>
        <end position="236"/>
    </location>
</feature>
<dbReference type="PANTHER" id="PTHR39430:SF1">
    <property type="entry name" value="PROTEASE"/>
    <property type="match status" value="1"/>
</dbReference>
<organism evidence="3 4">
    <name type="scientific">Myroides odoratus</name>
    <name type="common">Flavobacterium odoratum</name>
    <dbReference type="NCBI Taxonomy" id="256"/>
    <lineage>
        <taxon>Bacteria</taxon>
        <taxon>Pseudomonadati</taxon>
        <taxon>Bacteroidota</taxon>
        <taxon>Flavobacteriia</taxon>
        <taxon>Flavobacteriales</taxon>
        <taxon>Flavobacteriaceae</taxon>
        <taxon>Myroides</taxon>
    </lineage>
</organism>
<evidence type="ECO:0000313" key="4">
    <source>
        <dbReference type="Proteomes" id="UP000255024"/>
    </source>
</evidence>
<keyword evidence="3" id="KW-0378">Hydrolase</keyword>
<feature type="transmembrane region" description="Helical" evidence="1">
    <location>
        <begin position="225"/>
        <end position="248"/>
    </location>
</feature>
<dbReference type="Pfam" id="PF02517">
    <property type="entry name" value="Rce1-like"/>
    <property type="match status" value="1"/>
</dbReference>
<dbReference type="RefSeq" id="WP_115091214.1">
    <property type="nucleotide sequence ID" value="NZ_CP068107.1"/>
</dbReference>
<feature type="transmembrane region" description="Helical" evidence="1">
    <location>
        <begin position="198"/>
        <end position="218"/>
    </location>
</feature>
<dbReference type="GO" id="GO:0080120">
    <property type="term" value="P:CAAX-box protein maturation"/>
    <property type="evidence" value="ECO:0007669"/>
    <property type="project" value="UniProtKB-ARBA"/>
</dbReference>
<keyword evidence="1" id="KW-0472">Membrane</keyword>
<evidence type="ECO:0000313" key="3">
    <source>
        <dbReference type="EMBL" id="STZ28278.1"/>
    </source>
</evidence>
<feature type="transmembrane region" description="Helical" evidence="1">
    <location>
        <begin position="268"/>
        <end position="287"/>
    </location>
</feature>
<dbReference type="GO" id="GO:0004175">
    <property type="term" value="F:endopeptidase activity"/>
    <property type="evidence" value="ECO:0007669"/>
    <property type="project" value="UniProtKB-ARBA"/>
</dbReference>
<keyword evidence="4" id="KW-1185">Reference proteome</keyword>
<gene>
    <name evidence="3" type="ORF">NCTC11179_01820</name>
</gene>
<dbReference type="InterPro" id="IPR003675">
    <property type="entry name" value="Rce1/LyrA-like_dom"/>
</dbReference>
<dbReference type="AlphaFoldDB" id="A0A378RNI5"/>
<evidence type="ECO:0000259" key="2">
    <source>
        <dbReference type="Pfam" id="PF02517"/>
    </source>
</evidence>
<evidence type="ECO:0000256" key="1">
    <source>
        <dbReference type="SAM" id="Phobius"/>
    </source>
</evidence>
<proteinExistence type="predicted"/>
<feature type="transmembrane region" description="Helical" evidence="1">
    <location>
        <begin position="16"/>
        <end position="36"/>
    </location>
</feature>
<keyword evidence="1" id="KW-0812">Transmembrane</keyword>
<dbReference type="Proteomes" id="UP000255024">
    <property type="component" value="Unassembled WGS sequence"/>
</dbReference>
<feature type="transmembrane region" description="Helical" evidence="1">
    <location>
        <begin position="102"/>
        <end position="123"/>
    </location>
</feature>
<keyword evidence="3" id="KW-0645">Protease</keyword>
<feature type="transmembrane region" description="Helical" evidence="1">
    <location>
        <begin position="60"/>
        <end position="81"/>
    </location>
</feature>
<name>A0A378RNI5_MYROD</name>
<protein>
    <submittedName>
        <fullName evidence="3">CAAX amino terminal protease self- immunity</fullName>
    </submittedName>
</protein>
<reference evidence="3 4" key="1">
    <citation type="submission" date="2018-06" db="EMBL/GenBank/DDBJ databases">
        <authorList>
            <consortium name="Pathogen Informatics"/>
            <person name="Doyle S."/>
        </authorList>
    </citation>
    <scope>NUCLEOTIDE SEQUENCE [LARGE SCALE GENOMIC DNA]</scope>
    <source>
        <strain evidence="3 4">NCTC11179</strain>
    </source>
</reference>
<keyword evidence="1" id="KW-1133">Transmembrane helix</keyword>
<accession>A0A378RNI5</accession>
<dbReference type="EMBL" id="UGQL01000001">
    <property type="protein sequence ID" value="STZ28278.1"/>
    <property type="molecule type" value="Genomic_DNA"/>
</dbReference>
<feature type="transmembrane region" description="Helical" evidence="1">
    <location>
        <begin position="175"/>
        <end position="192"/>
    </location>
</feature>
<feature type="transmembrane region" description="Helical" evidence="1">
    <location>
        <begin position="135"/>
        <end position="154"/>
    </location>
</feature>
<dbReference type="GO" id="GO:0006508">
    <property type="term" value="P:proteolysis"/>
    <property type="evidence" value="ECO:0007669"/>
    <property type="project" value="UniProtKB-KW"/>
</dbReference>